<dbReference type="EMBL" id="CABITT030000004">
    <property type="protein sequence ID" value="VVB01508.1"/>
    <property type="molecule type" value="Genomic_DNA"/>
</dbReference>
<evidence type="ECO:0000256" key="2">
    <source>
        <dbReference type="ARBA" id="ARBA00022737"/>
    </source>
</evidence>
<keyword evidence="6" id="KW-0539">Nucleus</keyword>
<proteinExistence type="predicted"/>
<gene>
    <name evidence="9" type="ORF">ANE_LOCUS11952</name>
</gene>
<dbReference type="SMART" id="SM01019">
    <property type="entry name" value="B3"/>
    <property type="match status" value="2"/>
</dbReference>
<keyword evidence="5" id="KW-0804">Transcription</keyword>
<dbReference type="Proteomes" id="UP000489600">
    <property type="component" value="Unassembled WGS sequence"/>
</dbReference>
<dbReference type="CDD" id="cd10017">
    <property type="entry name" value="B3_DNA"/>
    <property type="match status" value="2"/>
</dbReference>
<keyword evidence="4" id="KW-0238">DNA-binding</keyword>
<dbReference type="GO" id="GO:0005634">
    <property type="term" value="C:nucleus"/>
    <property type="evidence" value="ECO:0007669"/>
    <property type="project" value="UniProtKB-SubCell"/>
</dbReference>
<dbReference type="InterPro" id="IPR003340">
    <property type="entry name" value="B3_DNA-bd"/>
</dbReference>
<evidence type="ECO:0000256" key="3">
    <source>
        <dbReference type="ARBA" id="ARBA00023015"/>
    </source>
</evidence>
<organism evidence="9 10">
    <name type="scientific">Arabis nemorensis</name>
    <dbReference type="NCBI Taxonomy" id="586526"/>
    <lineage>
        <taxon>Eukaryota</taxon>
        <taxon>Viridiplantae</taxon>
        <taxon>Streptophyta</taxon>
        <taxon>Embryophyta</taxon>
        <taxon>Tracheophyta</taxon>
        <taxon>Spermatophyta</taxon>
        <taxon>Magnoliopsida</taxon>
        <taxon>eudicotyledons</taxon>
        <taxon>Gunneridae</taxon>
        <taxon>Pentapetalae</taxon>
        <taxon>rosids</taxon>
        <taxon>malvids</taxon>
        <taxon>Brassicales</taxon>
        <taxon>Brassicaceae</taxon>
        <taxon>Arabideae</taxon>
        <taxon>Arabis</taxon>
    </lineage>
</organism>
<comment type="caution">
    <text evidence="9">The sequence shown here is derived from an EMBL/GenBank/DDBJ whole genome shotgun (WGS) entry which is preliminary data.</text>
</comment>
<dbReference type="Pfam" id="PF02362">
    <property type="entry name" value="B3"/>
    <property type="match status" value="2"/>
</dbReference>
<feature type="compositionally biased region" description="Basic and acidic residues" evidence="7">
    <location>
        <begin position="257"/>
        <end position="270"/>
    </location>
</feature>
<evidence type="ECO:0000256" key="5">
    <source>
        <dbReference type="ARBA" id="ARBA00023163"/>
    </source>
</evidence>
<keyword evidence="10" id="KW-1185">Reference proteome</keyword>
<reference evidence="9" key="1">
    <citation type="submission" date="2019-07" db="EMBL/GenBank/DDBJ databases">
        <authorList>
            <person name="Dittberner H."/>
        </authorList>
    </citation>
    <scope>NUCLEOTIDE SEQUENCE [LARGE SCALE GENOMIC DNA]</scope>
</reference>
<protein>
    <recommendedName>
        <fullName evidence="8">TF-B3 domain-containing protein</fullName>
    </recommendedName>
</protein>
<dbReference type="AlphaFoldDB" id="A0A565BJZ0"/>
<evidence type="ECO:0000256" key="1">
    <source>
        <dbReference type="ARBA" id="ARBA00004123"/>
    </source>
</evidence>
<sequence length="287" mass="32102">MATSLFSSPPKPHFFQPLLPGFKTHLSIPVAFYSKHLEGKEEGNAVTLISDASEITWKITLDGRRLINGWVKFAVAHSLKVGDILVFRHEGNLMFHVTPLGLSCCEILYSHDDDNHTEKVIRNSKVKKKNPIKDETCYVVPVTDSNLKADSLTLPKGFTTSSGLSTLCNEIILIYEKGSSSTLEFVYHRSSGRFCIRRGWRAFCCTNGQKSGGFLRFKLVSNGKTPVLRFFPLGRDEDNTGDPESAEENKNVGSHESVMKEKENMRSLESTEERVLLMNETLKGKGV</sequence>
<accession>A0A565BJZ0</accession>
<dbReference type="InterPro" id="IPR015300">
    <property type="entry name" value="DNA-bd_pseudobarrel_sf"/>
</dbReference>
<keyword evidence="2" id="KW-0677">Repeat</keyword>
<evidence type="ECO:0000313" key="10">
    <source>
        <dbReference type="Proteomes" id="UP000489600"/>
    </source>
</evidence>
<evidence type="ECO:0000259" key="8">
    <source>
        <dbReference type="PROSITE" id="PS50863"/>
    </source>
</evidence>
<evidence type="ECO:0000256" key="4">
    <source>
        <dbReference type="ARBA" id="ARBA00023125"/>
    </source>
</evidence>
<keyword evidence="3" id="KW-0805">Transcription regulation</keyword>
<dbReference type="PANTHER" id="PTHR31674:SF96">
    <property type="entry name" value="B3 DOMAIN-CONTAINING PROTEIN REM-LIKE 3-RELATED"/>
    <property type="match status" value="1"/>
</dbReference>
<comment type="subcellular location">
    <subcellularLocation>
        <location evidence="1">Nucleus</location>
    </subcellularLocation>
</comment>
<dbReference type="PANTHER" id="PTHR31674">
    <property type="entry name" value="B3 DOMAIN-CONTAINING PROTEIN REM-LIKE 3-RELATED"/>
    <property type="match status" value="1"/>
</dbReference>
<dbReference type="FunFam" id="2.40.330.10:FF:000009">
    <property type="entry name" value="Transcriptional factor B3 family protein"/>
    <property type="match status" value="1"/>
</dbReference>
<evidence type="ECO:0000256" key="6">
    <source>
        <dbReference type="ARBA" id="ARBA00023242"/>
    </source>
</evidence>
<dbReference type="Gene3D" id="2.40.330.10">
    <property type="entry name" value="DNA-binding pseudobarrel domain"/>
    <property type="match status" value="2"/>
</dbReference>
<dbReference type="GO" id="GO:0003677">
    <property type="term" value="F:DNA binding"/>
    <property type="evidence" value="ECO:0007669"/>
    <property type="project" value="UniProtKB-KW"/>
</dbReference>
<dbReference type="OrthoDB" id="1109907at2759"/>
<evidence type="ECO:0000313" key="9">
    <source>
        <dbReference type="EMBL" id="VVB01508.1"/>
    </source>
</evidence>
<feature type="region of interest" description="Disordered" evidence="7">
    <location>
        <begin position="233"/>
        <end position="270"/>
    </location>
</feature>
<evidence type="ECO:0000256" key="7">
    <source>
        <dbReference type="SAM" id="MobiDB-lite"/>
    </source>
</evidence>
<feature type="domain" description="TF-B3" evidence="8">
    <location>
        <begin position="137"/>
        <end position="233"/>
    </location>
</feature>
<name>A0A565BJZ0_9BRAS</name>
<feature type="domain" description="TF-B3" evidence="8">
    <location>
        <begin position="11"/>
        <end position="103"/>
    </location>
</feature>
<dbReference type="PROSITE" id="PS50863">
    <property type="entry name" value="B3"/>
    <property type="match status" value="2"/>
</dbReference>
<dbReference type="InterPro" id="IPR039218">
    <property type="entry name" value="REM_fam"/>
</dbReference>
<dbReference type="SUPFAM" id="SSF101936">
    <property type="entry name" value="DNA-binding pseudobarrel domain"/>
    <property type="match status" value="2"/>
</dbReference>